<dbReference type="PANTHER" id="PTHR37315:SF1">
    <property type="entry name" value="UPF0311 PROTEIN BLR7842"/>
    <property type="match status" value="1"/>
</dbReference>
<dbReference type="Proteomes" id="UP001174932">
    <property type="component" value="Unassembled WGS sequence"/>
</dbReference>
<evidence type="ECO:0000313" key="2">
    <source>
        <dbReference type="EMBL" id="MDO6966692.1"/>
    </source>
</evidence>
<keyword evidence="3" id="KW-1185">Reference proteome</keyword>
<name>A0ABT8YTH8_9HYPH</name>
<reference evidence="2" key="1">
    <citation type="journal article" date="2015" name="Int. J. Syst. Evol. Microbiol.">
        <title>Rhizobium alvei sp. nov., isolated from a freshwater river.</title>
        <authorList>
            <person name="Sheu S.Y."/>
            <person name="Huang H.W."/>
            <person name="Young C.C."/>
            <person name="Chen W.M."/>
        </authorList>
    </citation>
    <scope>NUCLEOTIDE SEQUENCE</scope>
    <source>
        <strain evidence="2">TNR-22</strain>
    </source>
</reference>
<gene>
    <name evidence="2" type="ORF">Q4481_22295</name>
</gene>
<sequence>MTKPVVPTAPGLDFAFLIRAEIGKALSGGLSPKGERLHIPILGGTVEGPLLAGKVLPGGSDWPLVRSDGTSEISARYTIEADDGALIEVRNEGLRVSSPEVLARLRAGERVDPSEFYFRSAPVLLAPSGRHGWMNDTLFLASLCRDGDCILVAVHRVT</sequence>
<comment type="similarity">
    <text evidence="1">Belongs to the UPF0311 family.</text>
</comment>
<protein>
    <recommendedName>
        <fullName evidence="1">UPF0311 protein Q4481_22295</fullName>
    </recommendedName>
</protein>
<accession>A0ABT8YTH8</accession>
<dbReference type="RefSeq" id="WP_304378617.1">
    <property type="nucleotide sequence ID" value="NZ_JAUOZU010000020.1"/>
</dbReference>
<evidence type="ECO:0000313" key="3">
    <source>
        <dbReference type="Proteomes" id="UP001174932"/>
    </source>
</evidence>
<organism evidence="2 3">
    <name type="scientific">Rhizobium alvei</name>
    <dbReference type="NCBI Taxonomy" id="1132659"/>
    <lineage>
        <taxon>Bacteria</taxon>
        <taxon>Pseudomonadati</taxon>
        <taxon>Pseudomonadota</taxon>
        <taxon>Alphaproteobacteria</taxon>
        <taxon>Hyphomicrobiales</taxon>
        <taxon>Rhizobiaceae</taxon>
        <taxon>Rhizobium/Agrobacterium group</taxon>
        <taxon>Rhizobium</taxon>
    </lineage>
</organism>
<dbReference type="HAMAP" id="MF_00775">
    <property type="entry name" value="UPF0311"/>
    <property type="match status" value="1"/>
</dbReference>
<evidence type="ECO:0000256" key="1">
    <source>
        <dbReference type="HAMAP-Rule" id="MF_00775"/>
    </source>
</evidence>
<dbReference type="EMBL" id="JAUOZU010000020">
    <property type="protein sequence ID" value="MDO6966692.1"/>
    <property type="molecule type" value="Genomic_DNA"/>
</dbReference>
<reference evidence="2" key="2">
    <citation type="submission" date="2023-07" db="EMBL/GenBank/DDBJ databases">
        <authorList>
            <person name="Shen H."/>
        </authorList>
    </citation>
    <scope>NUCLEOTIDE SEQUENCE</scope>
    <source>
        <strain evidence="2">TNR-22</strain>
    </source>
</reference>
<comment type="caution">
    <text evidence="2">The sequence shown here is derived from an EMBL/GenBank/DDBJ whole genome shotgun (WGS) entry which is preliminary data.</text>
</comment>
<dbReference type="Gene3D" id="2.40.160.20">
    <property type="match status" value="1"/>
</dbReference>
<proteinExistence type="inferred from homology"/>
<dbReference type="InterPro" id="IPR020915">
    <property type="entry name" value="UPF0311"/>
</dbReference>
<dbReference type="Pfam" id="PF11578">
    <property type="entry name" value="DUF3237"/>
    <property type="match status" value="1"/>
</dbReference>
<dbReference type="PANTHER" id="PTHR37315">
    <property type="entry name" value="UPF0311 PROTEIN BLR7842"/>
    <property type="match status" value="1"/>
</dbReference>